<protein>
    <recommendedName>
        <fullName evidence="7">Protein-L-isoaspartate O-methyltransferase</fullName>
        <ecNumber evidence="7">2.1.1.77</ecNumber>
    </recommendedName>
    <alternativeName>
        <fullName evidence="7">L-isoaspartyl protein carboxyl methyltransferase</fullName>
    </alternativeName>
    <alternativeName>
        <fullName evidence="7">Protein L-isoaspartyl methyltransferase</fullName>
    </alternativeName>
    <alternativeName>
        <fullName evidence="7">Protein-beta-aspartate methyltransferase</fullName>
        <shortName evidence="7">PIMT</shortName>
    </alternativeName>
</protein>
<comment type="catalytic activity">
    <reaction evidence="7">
        <text>[protein]-L-isoaspartate + S-adenosyl-L-methionine = [protein]-L-isoaspartate alpha-methyl ester + S-adenosyl-L-homocysteine</text>
        <dbReference type="Rhea" id="RHEA:12705"/>
        <dbReference type="Rhea" id="RHEA-COMP:12143"/>
        <dbReference type="Rhea" id="RHEA-COMP:12144"/>
        <dbReference type="ChEBI" id="CHEBI:57856"/>
        <dbReference type="ChEBI" id="CHEBI:59789"/>
        <dbReference type="ChEBI" id="CHEBI:90596"/>
        <dbReference type="ChEBI" id="CHEBI:90598"/>
        <dbReference type="EC" id="2.1.1.77"/>
    </reaction>
</comment>
<accession>A0A2J0LN35</accession>
<dbReference type="AlphaFoldDB" id="A0A2J0LN35"/>
<comment type="subcellular location">
    <subcellularLocation>
        <location evidence="1 7">Cytoplasm</location>
    </subcellularLocation>
</comment>
<dbReference type="PANTHER" id="PTHR11579">
    <property type="entry name" value="PROTEIN-L-ISOASPARTATE O-METHYLTRANSFERASE"/>
    <property type="match status" value="1"/>
</dbReference>
<dbReference type="GO" id="GO:0005737">
    <property type="term" value="C:cytoplasm"/>
    <property type="evidence" value="ECO:0007669"/>
    <property type="project" value="UniProtKB-SubCell"/>
</dbReference>
<keyword evidence="3 7" id="KW-0963">Cytoplasm</keyword>
<evidence type="ECO:0000256" key="7">
    <source>
        <dbReference type="HAMAP-Rule" id="MF_00090"/>
    </source>
</evidence>
<dbReference type="HAMAP" id="MF_00090">
    <property type="entry name" value="PIMT"/>
    <property type="match status" value="1"/>
</dbReference>
<comment type="caution">
    <text evidence="8">The sequence shown here is derived from an EMBL/GenBank/DDBJ whole genome shotgun (WGS) entry which is preliminary data.</text>
</comment>
<dbReference type="SUPFAM" id="SSF53335">
    <property type="entry name" value="S-adenosyl-L-methionine-dependent methyltransferases"/>
    <property type="match status" value="1"/>
</dbReference>
<evidence type="ECO:0000313" key="8">
    <source>
        <dbReference type="EMBL" id="PIW66993.1"/>
    </source>
</evidence>
<dbReference type="PANTHER" id="PTHR11579:SF0">
    <property type="entry name" value="PROTEIN-L-ISOASPARTATE(D-ASPARTATE) O-METHYLTRANSFERASE"/>
    <property type="match status" value="1"/>
</dbReference>
<keyword evidence="6 7" id="KW-0949">S-adenosyl-L-methionine</keyword>
<comment type="function">
    <text evidence="7">Catalyzes the methyl esterification of L-isoaspartyl residues in peptides and proteins that result from spontaneous decomposition of normal L-aspartyl and L-asparaginyl residues. It plays a role in the repair and/or degradation of damaged proteins.</text>
</comment>
<evidence type="ECO:0000256" key="2">
    <source>
        <dbReference type="ARBA" id="ARBA00005369"/>
    </source>
</evidence>
<sequence>MDFDALRKNMVEVQLVGRGDITDKKVIEAFLKVPRHRFVSEKLQKDAYGDYPLPIGSGQTISQPYMVALMTQCLQLNGSEKVLEIGTGSGYQTAILAELANQVYTIERHPDLSKSAENITKELGYKNIYFKVGDGTLGWHEKSPFDAIIVTAGAPDAPKYLLEQLADGGRLVIPVGSEFTQRLMVYEKIKDEIKTNQVCACTFVKLIGKAAWKE</sequence>
<evidence type="ECO:0000313" key="9">
    <source>
        <dbReference type="Proteomes" id="UP000231267"/>
    </source>
</evidence>
<evidence type="ECO:0000256" key="3">
    <source>
        <dbReference type="ARBA" id="ARBA00022490"/>
    </source>
</evidence>
<proteinExistence type="inferred from homology"/>
<feature type="active site" evidence="7">
    <location>
        <position position="62"/>
    </location>
</feature>
<dbReference type="Gene3D" id="3.40.50.150">
    <property type="entry name" value="Vaccinia Virus protein VP39"/>
    <property type="match status" value="1"/>
</dbReference>
<name>A0A2J0LN35_9BACT</name>
<gene>
    <name evidence="7" type="primary">pcm</name>
    <name evidence="8" type="ORF">COW11_00415</name>
</gene>
<dbReference type="NCBIfam" id="TIGR00080">
    <property type="entry name" value="pimt"/>
    <property type="match status" value="1"/>
</dbReference>
<evidence type="ECO:0000256" key="6">
    <source>
        <dbReference type="ARBA" id="ARBA00022691"/>
    </source>
</evidence>
<dbReference type="PROSITE" id="PS01279">
    <property type="entry name" value="PCMT"/>
    <property type="match status" value="1"/>
</dbReference>
<evidence type="ECO:0000256" key="5">
    <source>
        <dbReference type="ARBA" id="ARBA00022679"/>
    </source>
</evidence>
<dbReference type="GO" id="GO:0004719">
    <property type="term" value="F:protein-L-isoaspartate (D-aspartate) O-methyltransferase activity"/>
    <property type="evidence" value="ECO:0007669"/>
    <property type="project" value="UniProtKB-UniRule"/>
</dbReference>
<dbReference type="GO" id="GO:0030091">
    <property type="term" value="P:protein repair"/>
    <property type="evidence" value="ECO:0007669"/>
    <property type="project" value="UniProtKB-UniRule"/>
</dbReference>
<dbReference type="EMBL" id="PFGP01000008">
    <property type="protein sequence ID" value="PIW66993.1"/>
    <property type="molecule type" value="Genomic_DNA"/>
</dbReference>
<evidence type="ECO:0000256" key="1">
    <source>
        <dbReference type="ARBA" id="ARBA00004496"/>
    </source>
</evidence>
<keyword evidence="5 7" id="KW-0808">Transferase</keyword>
<dbReference type="InterPro" id="IPR029063">
    <property type="entry name" value="SAM-dependent_MTases_sf"/>
</dbReference>
<dbReference type="CDD" id="cd02440">
    <property type="entry name" value="AdoMet_MTases"/>
    <property type="match status" value="1"/>
</dbReference>
<organism evidence="8 9">
    <name type="scientific">Candidatus Taenaricola geysiri</name>
    <dbReference type="NCBI Taxonomy" id="1974752"/>
    <lineage>
        <taxon>Bacteria</taxon>
        <taxon>Pseudomonadati</taxon>
        <taxon>Candidatus Omnitrophota</taxon>
        <taxon>Candidatus Taenaricola</taxon>
    </lineage>
</organism>
<dbReference type="NCBIfam" id="NF001453">
    <property type="entry name" value="PRK00312.1"/>
    <property type="match status" value="1"/>
</dbReference>
<dbReference type="Proteomes" id="UP000231267">
    <property type="component" value="Unassembled WGS sequence"/>
</dbReference>
<comment type="similarity">
    <text evidence="2 7">Belongs to the methyltransferase superfamily. L-isoaspartyl/D-aspartyl protein methyltransferase family.</text>
</comment>
<dbReference type="FunFam" id="3.40.50.150:FF:000010">
    <property type="entry name" value="Protein-L-isoaspartate O-methyltransferase"/>
    <property type="match status" value="1"/>
</dbReference>
<evidence type="ECO:0000256" key="4">
    <source>
        <dbReference type="ARBA" id="ARBA00022603"/>
    </source>
</evidence>
<dbReference type="InterPro" id="IPR000682">
    <property type="entry name" value="PCMT"/>
</dbReference>
<reference evidence="8 9" key="1">
    <citation type="submission" date="2017-09" db="EMBL/GenBank/DDBJ databases">
        <title>Depth-based differentiation of microbial function through sediment-hosted aquifers and enrichment of novel symbionts in the deep terrestrial subsurface.</title>
        <authorList>
            <person name="Probst A.J."/>
            <person name="Ladd B."/>
            <person name="Jarett J.K."/>
            <person name="Geller-Mcgrath D.E."/>
            <person name="Sieber C.M."/>
            <person name="Emerson J.B."/>
            <person name="Anantharaman K."/>
            <person name="Thomas B.C."/>
            <person name="Malmstrom R."/>
            <person name="Stieglmeier M."/>
            <person name="Klingl A."/>
            <person name="Woyke T."/>
            <person name="Ryan C.M."/>
            <person name="Banfield J.F."/>
        </authorList>
    </citation>
    <scope>NUCLEOTIDE SEQUENCE [LARGE SCALE GENOMIC DNA]</scope>
    <source>
        <strain evidence="8">CG12_big_fil_rev_8_21_14_0_65_43_15</strain>
    </source>
</reference>
<dbReference type="GO" id="GO:0032259">
    <property type="term" value="P:methylation"/>
    <property type="evidence" value="ECO:0007669"/>
    <property type="project" value="UniProtKB-KW"/>
</dbReference>
<dbReference type="EC" id="2.1.1.77" evidence="7"/>
<dbReference type="Pfam" id="PF01135">
    <property type="entry name" value="PCMT"/>
    <property type="match status" value="1"/>
</dbReference>
<keyword evidence="4 7" id="KW-0489">Methyltransferase</keyword>